<evidence type="ECO:0000313" key="1">
    <source>
        <dbReference type="EMBL" id="TKY92455.1"/>
    </source>
</evidence>
<reference evidence="1" key="1">
    <citation type="submission" date="2018-09" db="EMBL/GenBank/DDBJ databases">
        <title>A genomic encyclopedia of anaerobic methanotrophic archaea.</title>
        <authorList>
            <person name="Skennerton C.T."/>
            <person name="Chadwick G.L."/>
            <person name="Laso-Perez R."/>
            <person name="Leu A.O."/>
            <person name="Speth D.R."/>
            <person name="Yu H."/>
            <person name="Morgan-Lang C."/>
            <person name="Hatzenpichler R."/>
            <person name="Goudeau D."/>
            <person name="Malmstrom R."/>
            <person name="Woyke T."/>
            <person name="Hallam S."/>
            <person name="Tyson G.W."/>
            <person name="Wegener G."/>
            <person name="Boetius A."/>
            <person name="Orphan V.J."/>
        </authorList>
    </citation>
    <scope>NUCLEOTIDE SEQUENCE</scope>
    <source>
        <strain evidence="1">CONS3730D10UFb2</strain>
    </source>
</reference>
<gene>
    <name evidence="1" type="ORF">C5S46_00545</name>
</gene>
<accession>A0AC61SCU9</accession>
<dbReference type="Proteomes" id="UP000315423">
    <property type="component" value="Unassembled WGS sequence"/>
</dbReference>
<sequence>INYLTKKGITDEFYNPYVATPQTCLDFPLLKNVDNWRIITGDDGESQISKIKDAILNYGPVTSTICTSNFEFHRYSGGVYEYWGTEDTNHMIQIIGWDDSKPHSHGTGAWLIKNNWGNDWGSDGPYPGCAWVAYGSANLGDHTSSISGYSNASSQIYYHDEFGWMYYGFGYGSGNNSTTWGAVRFTPTRDSQLESVDFWAVDANMSYEIMVFDNISSVSSYTFSNQLGTTQTGSTDEMGYYSIRLNTPILLTKGDDFIVQVRFNTTTSTGPVPIDYILPGEWCYNDWKAVGSGESYVSNNGTIFLKLRINGSLTDIGVRARTNGLEYGDAPDPTYPTLSASDGARHNPTDTECIGLKITNDDWKETEPDARVPNSDTFDDGLRNIPIVVNNSSQTVTFEVTDILAPSSNLTVNILIDLNRDGDWNDLQEHVVVNQKIITTSQEQVVISQPFSTTGASQGSTWLRITLTRHNISNTPWDGTMHGYARTIPFEYGETEDWNIYLIEAGAQHVCNLNTGEEFLTIQSAIDAAGTLDGHTISIDPGTYHETVNVNKQLTIRSSSEDPTDTIIDAFDQKDHVINVVVNNVNISGLTVTGAINSFKAGIYLRSSVDHCNISNNRAANNYYGILMESSSNNKFTRNTIELNKHDGICLQSSNNNTFIDNFIKLNKDYGICIGSSGNNSFINNIVKSNYKDGIYIKSSSSNNTLMNNTANSNNFSGIWLRSSSNNTLTNNAAYSNSYGIYLSSSSNNMLMNNTANLNKINGIYLSSSGSNTLTNNTMSENKYNFKIFGENLYQYIQSIDTSNTVNNKSIYYWVDQQNKIVPNDAGYVVVVNSTNITIRDPTLTNNYEGVLFAYTTNSLIENFTTSSNCDGIFLASSSNNTLTNNIINSNKYDGISLSSSSNNSLTNNTINSNQMIGIWLSSSSNNSLTNNIISSNKYDGIRLSSSSNNTLINNTINSNKYDGISLSSSSNNSLTNNTISNNDDGISLSSSSNNSLTNNIISSNKNIGIYLRLSGNNTLSSNTISGNTNNFRVSGVNLSHYVQSIDMSNTVNQKPIYYWIDQKDNVVPNDAGFVGVVNSTNITVRDQILTKNTDGMLFAYTSNSLIENITVSSNYNGIYLQSSNNNTLRNNTALNNSGGICLRFSSNNTLTNNTMSENMYNFKIFGMNLSHFIHNMDISNTVDKKPVYYWVDQRDKVVPNDAGFVGVVYSTNITISDLALTNNYGGVMIAYTTNSLIENITASLNYEGISLISSNNNTLINNIANSNEAGICLAYSSNNTIINNTADSNDFSGIILFYSNDNLIYNNYFNNEWNAVDIPEYNTWNINKTAGKNIIGGSWLGGNYWSDYEGKDTDGDGLGDTLLPYRSSGRIKYGGDYLPLVPGLIAK</sequence>
<name>A0AC61SCU9_9EURY</name>
<proteinExistence type="predicted"/>
<comment type="caution">
    <text evidence="1">The sequence shown here is derived from an EMBL/GenBank/DDBJ whole genome shotgun (WGS) entry which is preliminary data.</text>
</comment>
<organism evidence="1 2">
    <name type="scientific">Candidatus Methanomarinus sp</name>
    <dbReference type="NCBI Taxonomy" id="3386244"/>
    <lineage>
        <taxon>Archaea</taxon>
        <taxon>Methanobacteriati</taxon>
        <taxon>Methanobacteriota</taxon>
        <taxon>Stenosarchaea group</taxon>
        <taxon>Methanomicrobia</taxon>
        <taxon>Methanosarcinales</taxon>
        <taxon>ANME-2 cluster</taxon>
        <taxon>Candidatus Methanocomedenaceae</taxon>
        <taxon>Candidatus Methanomarinus</taxon>
    </lineage>
</organism>
<evidence type="ECO:0000313" key="2">
    <source>
        <dbReference type="Proteomes" id="UP000315423"/>
    </source>
</evidence>
<dbReference type="EMBL" id="QYBA01000015">
    <property type="protein sequence ID" value="TKY92455.1"/>
    <property type="molecule type" value="Genomic_DNA"/>
</dbReference>
<protein>
    <submittedName>
        <fullName evidence="1">Uncharacterized protein</fullName>
    </submittedName>
</protein>
<feature type="non-terminal residue" evidence="1">
    <location>
        <position position="1"/>
    </location>
</feature>